<evidence type="ECO:0000256" key="9">
    <source>
        <dbReference type="ARBA" id="ARBA00022989"/>
    </source>
</evidence>
<evidence type="ECO:0000256" key="5">
    <source>
        <dbReference type="ARBA" id="ARBA00022553"/>
    </source>
</evidence>
<keyword evidence="5" id="KW-0597">Phosphoprotein</keyword>
<dbReference type="GO" id="GO:0016036">
    <property type="term" value="P:cellular response to phosphate starvation"/>
    <property type="evidence" value="ECO:0007669"/>
    <property type="project" value="TreeGrafter"/>
</dbReference>
<dbReference type="AlphaFoldDB" id="A0A4V6I2U0"/>
<dbReference type="SUPFAM" id="SSF47384">
    <property type="entry name" value="Homodimeric domain of signal transducing histidine kinase"/>
    <property type="match status" value="1"/>
</dbReference>
<evidence type="ECO:0000256" key="4">
    <source>
        <dbReference type="ARBA" id="ARBA00022475"/>
    </source>
</evidence>
<dbReference type="InterPro" id="IPR036097">
    <property type="entry name" value="HisK_dim/P_sf"/>
</dbReference>
<dbReference type="CDD" id="cd00082">
    <property type="entry name" value="HisKA"/>
    <property type="match status" value="1"/>
</dbReference>
<dbReference type="PANTHER" id="PTHR45453:SF2">
    <property type="entry name" value="HISTIDINE KINASE"/>
    <property type="match status" value="1"/>
</dbReference>
<proteinExistence type="predicted"/>
<feature type="domain" description="Histidine kinase" evidence="12">
    <location>
        <begin position="351"/>
        <end position="566"/>
    </location>
</feature>
<keyword evidence="6" id="KW-0808">Transferase</keyword>
<dbReference type="STRING" id="1677920.LS71_00495"/>
<evidence type="ECO:0000313" key="13">
    <source>
        <dbReference type="EMBL" id="TLD97422.1"/>
    </source>
</evidence>
<name>A0A4V6I2U0_9HELI</name>
<dbReference type="InterPro" id="IPR003661">
    <property type="entry name" value="HisK_dim/P_dom"/>
</dbReference>
<dbReference type="InterPro" id="IPR004358">
    <property type="entry name" value="Sig_transdc_His_kin-like_C"/>
</dbReference>
<dbReference type="PROSITE" id="PS50109">
    <property type="entry name" value="HIS_KIN"/>
    <property type="match status" value="1"/>
</dbReference>
<keyword evidence="4" id="KW-1003">Cell membrane</keyword>
<dbReference type="Gene3D" id="3.30.565.10">
    <property type="entry name" value="Histidine kinase-like ATPase, C-terminal domain"/>
    <property type="match status" value="1"/>
</dbReference>
<keyword evidence="8 13" id="KW-0418">Kinase</keyword>
<feature type="transmembrane region" description="Helical" evidence="11">
    <location>
        <begin position="158"/>
        <end position="180"/>
    </location>
</feature>
<keyword evidence="10 11" id="KW-0472">Membrane</keyword>
<comment type="subcellular location">
    <subcellularLocation>
        <location evidence="2">Cell membrane</location>
        <topology evidence="2">Multi-pass membrane protein</topology>
    </subcellularLocation>
</comment>
<dbReference type="Pfam" id="PF02518">
    <property type="entry name" value="HATPase_c"/>
    <property type="match status" value="1"/>
</dbReference>
<evidence type="ECO:0000256" key="2">
    <source>
        <dbReference type="ARBA" id="ARBA00004651"/>
    </source>
</evidence>
<gene>
    <name evidence="13" type="ORF">LS71_001335</name>
</gene>
<comment type="catalytic activity">
    <reaction evidence="1">
        <text>ATP + protein L-histidine = ADP + protein N-phospho-L-histidine.</text>
        <dbReference type="EC" id="2.7.13.3"/>
    </reaction>
</comment>
<dbReference type="EMBL" id="JRPR02000001">
    <property type="protein sequence ID" value="TLD97422.1"/>
    <property type="molecule type" value="Genomic_DNA"/>
</dbReference>
<evidence type="ECO:0000313" key="14">
    <source>
        <dbReference type="Proteomes" id="UP000029733"/>
    </source>
</evidence>
<dbReference type="InterPro" id="IPR005467">
    <property type="entry name" value="His_kinase_dom"/>
</dbReference>
<dbReference type="InterPro" id="IPR003594">
    <property type="entry name" value="HATPase_dom"/>
</dbReference>
<evidence type="ECO:0000256" key="3">
    <source>
        <dbReference type="ARBA" id="ARBA00012438"/>
    </source>
</evidence>
<dbReference type="GO" id="GO:0004721">
    <property type="term" value="F:phosphoprotein phosphatase activity"/>
    <property type="evidence" value="ECO:0007669"/>
    <property type="project" value="TreeGrafter"/>
</dbReference>
<dbReference type="Gene3D" id="3.30.450.20">
    <property type="entry name" value="PAS domain"/>
    <property type="match status" value="1"/>
</dbReference>
<evidence type="ECO:0000256" key="11">
    <source>
        <dbReference type="SAM" id="Phobius"/>
    </source>
</evidence>
<evidence type="ECO:0000256" key="6">
    <source>
        <dbReference type="ARBA" id="ARBA00022679"/>
    </source>
</evidence>
<dbReference type="FunFam" id="3.30.565.10:FF:000006">
    <property type="entry name" value="Sensor histidine kinase WalK"/>
    <property type="match status" value="1"/>
</dbReference>
<keyword evidence="7 11" id="KW-0812">Transmembrane</keyword>
<reference evidence="13 14" key="1">
    <citation type="journal article" date="2014" name="Genome Announc.">
        <title>Draft genome sequences of eight enterohepatic helicobacter species isolated from both laboratory and wild rodents.</title>
        <authorList>
            <person name="Sheh A."/>
            <person name="Shen Z."/>
            <person name="Fox J.G."/>
        </authorList>
    </citation>
    <scope>NUCLEOTIDE SEQUENCE [LARGE SCALE GENOMIC DNA]</scope>
    <source>
        <strain evidence="13 14">MIT 09-6949</strain>
    </source>
</reference>
<comment type="caution">
    <text evidence="13">The sequence shown here is derived from an EMBL/GenBank/DDBJ whole genome shotgun (WGS) entry which is preliminary data.</text>
</comment>
<dbReference type="PANTHER" id="PTHR45453">
    <property type="entry name" value="PHOSPHATE REGULON SENSOR PROTEIN PHOR"/>
    <property type="match status" value="1"/>
</dbReference>
<evidence type="ECO:0000259" key="12">
    <source>
        <dbReference type="PROSITE" id="PS50109"/>
    </source>
</evidence>
<evidence type="ECO:0000256" key="1">
    <source>
        <dbReference type="ARBA" id="ARBA00000085"/>
    </source>
</evidence>
<dbReference type="OrthoDB" id="9813151at2"/>
<feature type="transmembrane region" description="Helical" evidence="11">
    <location>
        <begin position="6"/>
        <end position="28"/>
    </location>
</feature>
<dbReference type="InterPro" id="IPR050351">
    <property type="entry name" value="BphY/WalK/GraS-like"/>
</dbReference>
<evidence type="ECO:0000256" key="10">
    <source>
        <dbReference type="ARBA" id="ARBA00023136"/>
    </source>
</evidence>
<dbReference type="CDD" id="cd00075">
    <property type="entry name" value="HATPase"/>
    <property type="match status" value="1"/>
</dbReference>
<dbReference type="SMART" id="SM00387">
    <property type="entry name" value="HATPase_c"/>
    <property type="match status" value="1"/>
</dbReference>
<protein>
    <recommendedName>
        <fullName evidence="3">histidine kinase</fullName>
        <ecNumber evidence="3">2.7.13.3</ecNumber>
    </recommendedName>
</protein>
<dbReference type="SUPFAM" id="SSF55874">
    <property type="entry name" value="ATPase domain of HSP90 chaperone/DNA topoisomerase II/histidine kinase"/>
    <property type="match status" value="1"/>
</dbReference>
<dbReference type="EC" id="2.7.13.3" evidence="3"/>
<dbReference type="RefSeq" id="WP_034352185.1">
    <property type="nucleotide sequence ID" value="NZ_JRPR02000001.1"/>
</dbReference>
<sequence length="566" mass="64453">MKKKIFYAIFLGIFSVQILSMLSIIFMLDNVIKNLAFSRLNHALSELTSQDIANILLHKDSIIPLTYRLSLISTQGEVLYDSQADINKLDNHLSRQEVQTLLKDFNKSKSESVRVQRESSTLNEQTLYVANMTIIESTPIIARLSEQKRAIGVLLVDLLPYLCALLFFGFILSIVLALILSKKIITPIQNIDLSHPVRTNPYPELQVFMERIAKQKKKIKKQVALIQARQRENEVIIQSMHGGFLLINNQTQIRSCNHTALEYLHITAQDSLFKIPHLKPLINELERISKEPAEQANEQDYSFECEIQERNLYFIALPAWVKNQLQAIALIIFDKTTQKQAQDFRKEFSANVTHELKTPLSIILASSEMLKSGLVKTEDRAEFVNKIYTESQRLLTLIDKILRLSFFDENSLELEKTPLDLLEILRRVSKNVAPLALEKHIKIVISPQTREGKIWGISSLIEDMVYNLIENAIKYSHDNSTITLSITHSGQNIIMSVKDEGIGIPKNEQERVFERFYCVDKSHSKKLGGSGLGLSIVKHIAKIHNAKIRLVSQVGIGTTISVEFRG</sequence>
<organism evidence="13 14">
    <name type="scientific">Helicobacter jaachi</name>
    <dbReference type="NCBI Taxonomy" id="1677920"/>
    <lineage>
        <taxon>Bacteria</taxon>
        <taxon>Pseudomonadati</taxon>
        <taxon>Campylobacterota</taxon>
        <taxon>Epsilonproteobacteria</taxon>
        <taxon>Campylobacterales</taxon>
        <taxon>Helicobacteraceae</taxon>
        <taxon>Helicobacter</taxon>
    </lineage>
</organism>
<dbReference type="PRINTS" id="PR00344">
    <property type="entry name" value="BCTRLSENSOR"/>
</dbReference>
<evidence type="ECO:0000256" key="7">
    <source>
        <dbReference type="ARBA" id="ARBA00022692"/>
    </source>
</evidence>
<keyword evidence="9 11" id="KW-1133">Transmembrane helix</keyword>
<dbReference type="Gene3D" id="1.10.287.130">
    <property type="match status" value="1"/>
</dbReference>
<dbReference type="GO" id="GO:0005886">
    <property type="term" value="C:plasma membrane"/>
    <property type="evidence" value="ECO:0007669"/>
    <property type="project" value="UniProtKB-SubCell"/>
</dbReference>
<dbReference type="GO" id="GO:0000155">
    <property type="term" value="F:phosphorelay sensor kinase activity"/>
    <property type="evidence" value="ECO:0007669"/>
    <property type="project" value="InterPro"/>
</dbReference>
<keyword evidence="14" id="KW-1185">Reference proteome</keyword>
<dbReference type="InterPro" id="IPR036890">
    <property type="entry name" value="HATPase_C_sf"/>
</dbReference>
<dbReference type="Proteomes" id="UP000029733">
    <property type="component" value="Unassembled WGS sequence"/>
</dbReference>
<dbReference type="SMART" id="SM00388">
    <property type="entry name" value="HisKA"/>
    <property type="match status" value="1"/>
</dbReference>
<accession>A0A4V6I2U0</accession>
<evidence type="ECO:0000256" key="8">
    <source>
        <dbReference type="ARBA" id="ARBA00022777"/>
    </source>
</evidence>
<dbReference type="Pfam" id="PF00512">
    <property type="entry name" value="HisKA"/>
    <property type="match status" value="1"/>
</dbReference>